<dbReference type="Proteomes" id="UP001391051">
    <property type="component" value="Unassembled WGS sequence"/>
</dbReference>
<dbReference type="InterPro" id="IPR020850">
    <property type="entry name" value="GED_dom"/>
</dbReference>
<evidence type="ECO:0000259" key="1">
    <source>
        <dbReference type="PROSITE" id="PS51388"/>
    </source>
</evidence>
<gene>
    <name evidence="2" type="ORF">PG986_003581</name>
</gene>
<evidence type="ECO:0000313" key="2">
    <source>
        <dbReference type="EMBL" id="KAK7962756.1"/>
    </source>
</evidence>
<proteinExistence type="predicted"/>
<dbReference type="EMBL" id="JAQQWE010000002">
    <property type="protein sequence ID" value="KAK7962756.1"/>
    <property type="molecule type" value="Genomic_DNA"/>
</dbReference>
<keyword evidence="3" id="KW-1185">Reference proteome</keyword>
<accession>A0ABR1QTN2</accession>
<comment type="caution">
    <text evidence="2">The sequence shown here is derived from an EMBL/GenBank/DDBJ whole genome shotgun (WGS) entry which is preliminary data.</text>
</comment>
<evidence type="ECO:0000313" key="3">
    <source>
        <dbReference type="Proteomes" id="UP001391051"/>
    </source>
</evidence>
<protein>
    <submittedName>
        <fullName evidence="2">P-loop containing nucleoside triphosphate hydrolase protein</fullName>
    </submittedName>
</protein>
<dbReference type="PROSITE" id="PS51388">
    <property type="entry name" value="GED"/>
    <property type="match status" value="1"/>
</dbReference>
<name>A0ABR1QTN2_9PEZI</name>
<keyword evidence="2" id="KW-0378">Hydrolase</keyword>
<feature type="domain" description="GED" evidence="1">
    <location>
        <begin position="337"/>
        <end position="439"/>
    </location>
</feature>
<organism evidence="2 3">
    <name type="scientific">Apiospora aurea</name>
    <dbReference type="NCBI Taxonomy" id="335848"/>
    <lineage>
        <taxon>Eukaryota</taxon>
        <taxon>Fungi</taxon>
        <taxon>Dikarya</taxon>
        <taxon>Ascomycota</taxon>
        <taxon>Pezizomycotina</taxon>
        <taxon>Sordariomycetes</taxon>
        <taxon>Xylariomycetidae</taxon>
        <taxon>Amphisphaeriales</taxon>
        <taxon>Apiosporaceae</taxon>
        <taxon>Apiospora</taxon>
    </lineage>
</organism>
<dbReference type="GO" id="GO:0016787">
    <property type="term" value="F:hydrolase activity"/>
    <property type="evidence" value="ECO:0007669"/>
    <property type="project" value="UniProtKB-KW"/>
</dbReference>
<dbReference type="RefSeq" id="XP_066704867.1">
    <property type="nucleotide sequence ID" value="XM_066839803.1"/>
</dbReference>
<sequence>MIQAFGVTAEPGSQHVHMAIARPDEQRKELIVENGSTNEGIGIAHEYFHLSRVAACDDQSPEHNLTHIAAIREEIKDFLDECQIRLKQMGEPRSSFGEARAYLVDFSKVFTSLLQDALKEDYSGPFSTEPLEGCEEEATHTSLTTLVAIREHLKDFSKHMNDPEHAQTLLDRDTASDELEQCTAPSNCEHSGVSNHEVFHGILMRKMYRWRDIIDSSSAHLFMAAQSVVKRVLNHLVGEDNAPRFNEDLYEKVGDELWGNIEDLVENKIHEPFETGYPIFNSPCLTKVAETKQLQHQASVIRQRITGFLGDENVTSGRYKGTFDLETLIDCVLGGIELNKADMDNSSVKTLAEQVADDYCKIPVQKAIDDFVANAELCMVRGLDTLFTSDVVTGLSDEKVYEIARDSEDAIRERQELADKMDVLRKTEELLCQLQDENRGLDA</sequence>
<dbReference type="GeneID" id="92072865"/>
<reference evidence="2 3" key="1">
    <citation type="submission" date="2023-01" db="EMBL/GenBank/DDBJ databases">
        <title>Analysis of 21 Apiospora genomes using comparative genomics revels a genus with tremendous synthesis potential of carbohydrate active enzymes and secondary metabolites.</title>
        <authorList>
            <person name="Sorensen T."/>
        </authorList>
    </citation>
    <scope>NUCLEOTIDE SEQUENCE [LARGE SCALE GENOMIC DNA]</scope>
    <source>
        <strain evidence="2 3">CBS 24483</strain>
    </source>
</reference>